<proteinExistence type="predicted"/>
<dbReference type="STRING" id="1302687.SAMN05444267_101729"/>
<dbReference type="OrthoDB" id="9764164at2"/>
<dbReference type="SUPFAM" id="SSF52266">
    <property type="entry name" value="SGNH hydrolase"/>
    <property type="match status" value="1"/>
</dbReference>
<dbReference type="PROSITE" id="PS51257">
    <property type="entry name" value="PROKAR_LIPOPROTEIN"/>
    <property type="match status" value="1"/>
</dbReference>
<name>A0A1M7AAQ8_9FLAO</name>
<evidence type="ECO:0000256" key="1">
    <source>
        <dbReference type="SAM" id="SignalP"/>
    </source>
</evidence>
<sequence>MKKIIISTLAVSALLFTTSCKNDFDTDVKDITVTSGEADFSRYVSLGNSLTSGYRDGALYSSGQNESYPSMIAGQMKFAGGGDFNQPLMPNDTGGFTGLPGFPGKLNLQVVNGSLSPVESPAAAALDNISAGRPYRNMGVPGAKSFHLVAPGYGSLAGLATGTANPYFVRFASSATTTVLADAMTQTPTFFSLWIGNNDVLSYATNGGTNSQTTGGVTTYTAATVQTGNLNPATYKSNDISDTNVLAGSIKGVLDGLKSVGTTKGIIGNIPDVTSIPFFTRVPYNAIPLDAATVQKLNTTLYGPLKSVLTAYGQGDRLNLVAVGNNPVLIKDNKLTNLSAQLTAALVGAGYPADQAAFIGNAFGQTRQAKQGELILLTASKVLGLDAITNQPPTASSQFIYGASFPIGDQLSLTADEVGKISTAVKAYNVAIKGLADSYNLAFVDANAKMKDLDSVAGITWNGVKYTATFVTGGAFSLDGVHLTGRGYAIIANEFIKSINAKYKSTLPLVDPNKYTGVKFP</sequence>
<keyword evidence="3" id="KW-1185">Reference proteome</keyword>
<dbReference type="Proteomes" id="UP000184364">
    <property type="component" value="Unassembled WGS sequence"/>
</dbReference>
<keyword evidence="2" id="KW-0378">Hydrolase</keyword>
<accession>A0A1M7AAQ8</accession>
<dbReference type="AlphaFoldDB" id="A0A1M7AAQ8"/>
<dbReference type="RefSeq" id="WP_073293122.1">
    <property type="nucleotide sequence ID" value="NZ_FRAV01000017.1"/>
</dbReference>
<reference evidence="3" key="1">
    <citation type="submission" date="2016-11" db="EMBL/GenBank/DDBJ databases">
        <authorList>
            <person name="Varghese N."/>
            <person name="Submissions S."/>
        </authorList>
    </citation>
    <scope>NUCLEOTIDE SEQUENCE [LARGE SCALE GENOMIC DNA]</scope>
    <source>
        <strain evidence="3">DSM 26899</strain>
    </source>
</reference>
<feature type="signal peptide" evidence="1">
    <location>
        <begin position="1"/>
        <end position="21"/>
    </location>
</feature>
<dbReference type="InterPro" id="IPR036514">
    <property type="entry name" value="SGNH_hydro_sf"/>
</dbReference>
<dbReference type="GO" id="GO:0016788">
    <property type="term" value="F:hydrolase activity, acting on ester bonds"/>
    <property type="evidence" value="ECO:0007669"/>
    <property type="project" value="UniProtKB-ARBA"/>
</dbReference>
<organism evidence="2 3">
    <name type="scientific">Chryseobacterium polytrichastri</name>
    <dbReference type="NCBI Taxonomy" id="1302687"/>
    <lineage>
        <taxon>Bacteria</taxon>
        <taxon>Pseudomonadati</taxon>
        <taxon>Bacteroidota</taxon>
        <taxon>Flavobacteriia</taxon>
        <taxon>Flavobacteriales</taxon>
        <taxon>Weeksellaceae</taxon>
        <taxon>Chryseobacterium group</taxon>
        <taxon>Chryseobacterium</taxon>
    </lineage>
</organism>
<protein>
    <submittedName>
        <fullName evidence="2">GDSL-like Lipase/Acylhydrolase</fullName>
    </submittedName>
</protein>
<evidence type="ECO:0000313" key="2">
    <source>
        <dbReference type="EMBL" id="SHL39748.1"/>
    </source>
</evidence>
<evidence type="ECO:0000313" key="3">
    <source>
        <dbReference type="Proteomes" id="UP000184364"/>
    </source>
</evidence>
<dbReference type="Gene3D" id="3.40.50.1110">
    <property type="entry name" value="SGNH hydrolase"/>
    <property type="match status" value="2"/>
</dbReference>
<gene>
    <name evidence="2" type="ORF">SAMN05444267_101729</name>
</gene>
<dbReference type="EMBL" id="FRAV01000017">
    <property type="protein sequence ID" value="SHL39748.1"/>
    <property type="molecule type" value="Genomic_DNA"/>
</dbReference>
<keyword evidence="1" id="KW-0732">Signal</keyword>
<feature type="chain" id="PRO_5012997511" evidence="1">
    <location>
        <begin position="22"/>
        <end position="521"/>
    </location>
</feature>